<reference evidence="3 4" key="1">
    <citation type="journal article" date="2019" name="Int. J. Syst. Evol. Microbiol.">
        <title>The Global Catalogue of Microorganisms (GCM) 10K type strain sequencing project: providing services to taxonomists for standard genome sequencing and annotation.</title>
        <authorList>
            <consortium name="The Broad Institute Genomics Platform"/>
            <consortium name="The Broad Institute Genome Sequencing Center for Infectious Disease"/>
            <person name="Wu L."/>
            <person name="Ma J."/>
        </authorList>
    </citation>
    <scope>NUCLEOTIDE SEQUENCE [LARGE SCALE GENOMIC DNA]</scope>
    <source>
        <strain evidence="3 4">CGMCC 1.10387</strain>
    </source>
</reference>
<comment type="caution">
    <text evidence="3">The sequence shown here is derived from an EMBL/GenBank/DDBJ whole genome shotgun (WGS) entry which is preliminary data.</text>
</comment>
<sequence length="387" mass="39858">MSQLPSPQTVVSRRAVLKRGAVASAISIAGLSASSGAAAAQRCEIVVPDDYGTIQDAVNGANNGDTICIRQGTYDEDVTVNKAVTLRGRNSPNGNNPAALDGQIEITQDGEGASVRRLHISPSETFLGGSFPDPAGVLVKASDVVIENTVIEDFNADLSNGEGSFTLHGVQVFGAGVSDVTVRNNVIRGFKSDGDATTWPNYGGIAGVKAQAGVENVTVEENEITDHHSIGWVWGIVLTSSGSASGVPTDITVEKNHISGLNDSSVYDVFASANDGRDAAPYPGSAFGIDDHADASEATVRQNNLLAPNGVESKDGDGTLVAECNWWDDRSGPTHDDNPDGEGIWALERGSATVDYTPWLIAPAPSNACVGGKGGGNGNGAGNSANQ</sequence>
<dbReference type="AlphaFoldDB" id="A0ABD6DZ50"/>
<dbReference type="InterPro" id="IPR006626">
    <property type="entry name" value="PbH1"/>
</dbReference>
<dbReference type="SMART" id="SM00710">
    <property type="entry name" value="PbH1"/>
    <property type="match status" value="4"/>
</dbReference>
<evidence type="ECO:0000259" key="2">
    <source>
        <dbReference type="Pfam" id="PF13229"/>
    </source>
</evidence>
<proteinExistence type="predicted"/>
<dbReference type="SUPFAM" id="SSF51126">
    <property type="entry name" value="Pectin lyase-like"/>
    <property type="match status" value="1"/>
</dbReference>
<dbReference type="Pfam" id="PF13229">
    <property type="entry name" value="Beta_helix"/>
    <property type="match status" value="1"/>
</dbReference>
<dbReference type="InterPro" id="IPR012334">
    <property type="entry name" value="Pectin_lyas_fold"/>
</dbReference>
<feature type="region of interest" description="Disordered" evidence="1">
    <location>
        <begin position="367"/>
        <end position="387"/>
    </location>
</feature>
<feature type="compositionally biased region" description="Gly residues" evidence="1">
    <location>
        <begin position="371"/>
        <end position="381"/>
    </location>
</feature>
<evidence type="ECO:0000313" key="3">
    <source>
        <dbReference type="EMBL" id="MFD1687531.1"/>
    </source>
</evidence>
<feature type="domain" description="Right handed beta helix" evidence="2">
    <location>
        <begin position="113"/>
        <end position="312"/>
    </location>
</feature>
<dbReference type="RefSeq" id="WP_256309034.1">
    <property type="nucleotide sequence ID" value="NZ_JANHAW010000004.1"/>
</dbReference>
<dbReference type="Proteomes" id="UP001597092">
    <property type="component" value="Unassembled WGS sequence"/>
</dbReference>
<dbReference type="Gene3D" id="2.160.20.10">
    <property type="entry name" value="Single-stranded right-handed beta-helix, Pectin lyase-like"/>
    <property type="match status" value="1"/>
</dbReference>
<protein>
    <submittedName>
        <fullName evidence="3">Right-handed parallel beta-helix repeat-containing protein</fullName>
    </submittedName>
</protein>
<dbReference type="EMBL" id="JBHUDP010000014">
    <property type="protein sequence ID" value="MFD1687531.1"/>
    <property type="molecule type" value="Genomic_DNA"/>
</dbReference>
<dbReference type="InterPro" id="IPR039448">
    <property type="entry name" value="Beta_helix"/>
</dbReference>
<dbReference type="InterPro" id="IPR011050">
    <property type="entry name" value="Pectin_lyase_fold/virulence"/>
</dbReference>
<dbReference type="PROSITE" id="PS51318">
    <property type="entry name" value="TAT"/>
    <property type="match status" value="1"/>
</dbReference>
<evidence type="ECO:0000313" key="4">
    <source>
        <dbReference type="Proteomes" id="UP001597092"/>
    </source>
</evidence>
<evidence type="ECO:0000256" key="1">
    <source>
        <dbReference type="SAM" id="MobiDB-lite"/>
    </source>
</evidence>
<dbReference type="InterPro" id="IPR006311">
    <property type="entry name" value="TAT_signal"/>
</dbReference>
<name>A0ABD6DZ50_9EURY</name>
<gene>
    <name evidence="3" type="ORF">ACFSAS_18255</name>
</gene>
<organism evidence="3 4">
    <name type="scientific">Halobellus litoreus</name>
    <dbReference type="NCBI Taxonomy" id="755310"/>
    <lineage>
        <taxon>Archaea</taxon>
        <taxon>Methanobacteriati</taxon>
        <taxon>Methanobacteriota</taxon>
        <taxon>Stenosarchaea group</taxon>
        <taxon>Halobacteria</taxon>
        <taxon>Halobacteriales</taxon>
        <taxon>Haloferacaceae</taxon>
        <taxon>Halobellus</taxon>
    </lineage>
</organism>
<accession>A0ABD6DZ50</accession>
<keyword evidence="4" id="KW-1185">Reference proteome</keyword>